<evidence type="ECO:0000313" key="2">
    <source>
        <dbReference type="Proteomes" id="UP000253940"/>
    </source>
</evidence>
<dbReference type="KEGG" id="mbah:HYN46_01435"/>
<dbReference type="Proteomes" id="UP000253940">
    <property type="component" value="Chromosome"/>
</dbReference>
<accession>A0A345P312</accession>
<evidence type="ECO:0000313" key="1">
    <source>
        <dbReference type="EMBL" id="AXI01671.1"/>
    </source>
</evidence>
<sequence>MGMRGLCSTFIAPSLLLGSVLLPVSVWSMDALTDGQMDATTGQSGLSVLIIPNSVSNIPTIPIDSVTLGDSNGIPASSLAGYGSAASLRTDLTKVQFFGSASSVVDGVGNTINTGALNTYSMGLTMDVSGGGAAGAGIGANPTLSANLSLARVRTIGVFFNTNANSAGNLLGLVPKGANLAGALSVNDPTITPILSVGTYAYSGTAATPISTVSASPQRMNINFASDVSIGLKLGAFGSGPMIAFNNLNIASIDFNGQALNLESPNAGSTNCTTNVCSSRLSVTPSITGLNLTGATVDLLTTSQMQSVFSTATTGGLLLQESALSGAGMVFSSITAGTPGNVSTNTSLPAGTAFAAGMGNAPMGSFGVVGMGATNLKIGVSGM</sequence>
<keyword evidence="2" id="KW-1185">Reference proteome</keyword>
<reference evidence="1 2" key="1">
    <citation type="submission" date="2018-07" db="EMBL/GenBank/DDBJ databases">
        <title>Genome sequencing of Moraxellaceae gen. HYN0046.</title>
        <authorList>
            <person name="Kim M."/>
            <person name="Yi H."/>
        </authorList>
    </citation>
    <scope>NUCLEOTIDE SEQUENCE [LARGE SCALE GENOMIC DNA]</scope>
    <source>
        <strain evidence="1 2">HYN0046</strain>
    </source>
</reference>
<name>A0A345P312_9GAMM</name>
<organism evidence="1 2">
    <name type="scientific">Aquirhabdus parva</name>
    <dbReference type="NCBI Taxonomy" id="2283318"/>
    <lineage>
        <taxon>Bacteria</taxon>
        <taxon>Pseudomonadati</taxon>
        <taxon>Pseudomonadota</taxon>
        <taxon>Gammaproteobacteria</taxon>
        <taxon>Moraxellales</taxon>
        <taxon>Moraxellaceae</taxon>
        <taxon>Aquirhabdus</taxon>
    </lineage>
</organism>
<gene>
    <name evidence="1" type="ORF">HYN46_01435</name>
</gene>
<proteinExistence type="predicted"/>
<dbReference type="EMBL" id="CP031222">
    <property type="protein sequence ID" value="AXI01671.1"/>
    <property type="molecule type" value="Genomic_DNA"/>
</dbReference>
<dbReference type="AlphaFoldDB" id="A0A345P312"/>
<protein>
    <submittedName>
        <fullName evidence="1">Uncharacterized protein</fullName>
    </submittedName>
</protein>